<dbReference type="EMBL" id="BMDZ01000198">
    <property type="protein sequence ID" value="GGB64496.1"/>
    <property type="molecule type" value="Genomic_DNA"/>
</dbReference>
<evidence type="ECO:0000313" key="2">
    <source>
        <dbReference type="EMBL" id="GGB64496.1"/>
    </source>
</evidence>
<dbReference type="InterPro" id="IPR037523">
    <property type="entry name" value="VOC_core"/>
</dbReference>
<dbReference type="Proteomes" id="UP000603352">
    <property type="component" value="Unassembled WGS sequence"/>
</dbReference>
<dbReference type="SUPFAM" id="SSF54593">
    <property type="entry name" value="Glyoxalase/Bleomycin resistance protein/Dihydroxybiphenyl dioxygenase"/>
    <property type="match status" value="1"/>
</dbReference>
<name>A0ABQ1JEG9_9PROT</name>
<feature type="domain" description="VOC" evidence="1">
    <location>
        <begin position="15"/>
        <end position="140"/>
    </location>
</feature>
<proteinExistence type="predicted"/>
<sequence>MPASPADPASPGSAHLGYVIRHVADVERSRRFYETAFDLTTRLVHDSGSYIEMETGATVLAFATPDLIRELGVDPGAAGTAPPIGTELAFVVADEAVAVTVDRAIAAGAHLLTAPTRQPWGQLVAFLRDPDGLLLEVCGPVPG</sequence>
<dbReference type="InterPro" id="IPR004360">
    <property type="entry name" value="Glyas_Fos-R_dOase_dom"/>
</dbReference>
<dbReference type="Gene3D" id="3.10.180.10">
    <property type="entry name" value="2,3-Dihydroxybiphenyl 1,2-Dioxygenase, domain 1"/>
    <property type="match status" value="1"/>
</dbReference>
<evidence type="ECO:0000259" key="1">
    <source>
        <dbReference type="PROSITE" id="PS51819"/>
    </source>
</evidence>
<organism evidence="2 3">
    <name type="scientific">Tistrella bauzanensis</name>
    <dbReference type="NCBI Taxonomy" id="657419"/>
    <lineage>
        <taxon>Bacteria</taxon>
        <taxon>Pseudomonadati</taxon>
        <taxon>Pseudomonadota</taxon>
        <taxon>Alphaproteobacteria</taxon>
        <taxon>Geminicoccales</taxon>
        <taxon>Geminicoccaceae</taxon>
        <taxon>Tistrella</taxon>
    </lineage>
</organism>
<reference evidence="3" key="1">
    <citation type="journal article" date="2019" name="Int. J. Syst. Evol. Microbiol.">
        <title>The Global Catalogue of Microorganisms (GCM) 10K type strain sequencing project: providing services to taxonomists for standard genome sequencing and annotation.</title>
        <authorList>
            <consortium name="The Broad Institute Genomics Platform"/>
            <consortium name="The Broad Institute Genome Sequencing Center for Infectious Disease"/>
            <person name="Wu L."/>
            <person name="Ma J."/>
        </authorList>
    </citation>
    <scope>NUCLEOTIDE SEQUENCE [LARGE SCALE GENOMIC DNA]</scope>
    <source>
        <strain evidence="3">CGMCC 1.10188</strain>
    </source>
</reference>
<protein>
    <recommendedName>
        <fullName evidence="1">VOC domain-containing protein</fullName>
    </recommendedName>
</protein>
<gene>
    <name evidence="2" type="ORF">GCM10011505_51080</name>
</gene>
<comment type="caution">
    <text evidence="2">The sequence shown here is derived from an EMBL/GenBank/DDBJ whole genome shotgun (WGS) entry which is preliminary data.</text>
</comment>
<accession>A0ABQ1JEG9</accession>
<dbReference type="Pfam" id="PF00903">
    <property type="entry name" value="Glyoxalase"/>
    <property type="match status" value="1"/>
</dbReference>
<dbReference type="RefSeq" id="WP_188583373.1">
    <property type="nucleotide sequence ID" value="NZ_BMDZ01000198.1"/>
</dbReference>
<keyword evidence="3" id="KW-1185">Reference proteome</keyword>
<dbReference type="PROSITE" id="PS51819">
    <property type="entry name" value="VOC"/>
    <property type="match status" value="1"/>
</dbReference>
<evidence type="ECO:0000313" key="3">
    <source>
        <dbReference type="Proteomes" id="UP000603352"/>
    </source>
</evidence>
<dbReference type="InterPro" id="IPR029068">
    <property type="entry name" value="Glyas_Bleomycin-R_OHBP_Dase"/>
</dbReference>
<dbReference type="PANTHER" id="PTHR36503">
    <property type="entry name" value="BLR2520 PROTEIN"/>
    <property type="match status" value="1"/>
</dbReference>
<dbReference type="PANTHER" id="PTHR36503:SF1">
    <property type="entry name" value="BLR2520 PROTEIN"/>
    <property type="match status" value="1"/>
</dbReference>